<dbReference type="NCBIfam" id="TIGR00761">
    <property type="entry name" value="argB"/>
    <property type="match status" value="1"/>
</dbReference>
<dbReference type="Gene3D" id="3.40.1160.10">
    <property type="entry name" value="Acetylglutamate kinase-like"/>
    <property type="match status" value="1"/>
</dbReference>
<evidence type="ECO:0000256" key="7">
    <source>
        <dbReference type="ARBA" id="ARBA00022840"/>
    </source>
</evidence>
<dbReference type="Proteomes" id="UP000721861">
    <property type="component" value="Unassembled WGS sequence"/>
</dbReference>
<feature type="binding site" evidence="9">
    <location>
        <position position="63"/>
    </location>
    <ligand>
        <name>substrate</name>
    </ligand>
</feature>
<dbReference type="EC" id="2.7.2.8" evidence="9"/>
<evidence type="ECO:0000256" key="2">
    <source>
        <dbReference type="ARBA" id="ARBA00022571"/>
    </source>
</evidence>
<evidence type="ECO:0000256" key="9">
    <source>
        <dbReference type="HAMAP-Rule" id="MF_00082"/>
    </source>
</evidence>
<evidence type="ECO:0000256" key="5">
    <source>
        <dbReference type="ARBA" id="ARBA00022741"/>
    </source>
</evidence>
<keyword evidence="4 9" id="KW-0808">Transferase</keyword>
<name>A0ABS5K9J6_9BACT</name>
<comment type="caution">
    <text evidence="11">The sequence shown here is derived from an EMBL/GenBank/DDBJ whole genome shotgun (WGS) entry which is preliminary data.</text>
</comment>
<dbReference type="PIRSF" id="PIRSF000728">
    <property type="entry name" value="NAGK"/>
    <property type="match status" value="1"/>
</dbReference>
<proteinExistence type="inferred from homology"/>
<organism evidence="11 12">
    <name type="scientific">Carboxylicivirga mesophila</name>
    <dbReference type="NCBI Taxonomy" id="1166478"/>
    <lineage>
        <taxon>Bacteria</taxon>
        <taxon>Pseudomonadati</taxon>
        <taxon>Bacteroidota</taxon>
        <taxon>Bacteroidia</taxon>
        <taxon>Marinilabiliales</taxon>
        <taxon>Marinilabiliaceae</taxon>
        <taxon>Carboxylicivirga</taxon>
    </lineage>
</organism>
<dbReference type="InterPro" id="IPR036393">
    <property type="entry name" value="AceGlu_kinase-like_sf"/>
</dbReference>
<dbReference type="SUPFAM" id="SSF53633">
    <property type="entry name" value="Carbamate kinase-like"/>
    <property type="match status" value="1"/>
</dbReference>
<reference evidence="11 12" key="1">
    <citation type="journal article" date="2014" name="Int. J. Syst. Evol. Microbiol.">
        <title>Carboxylicivirga gen. nov. in the family Marinilabiliaceae with two novel species, Carboxylicivirga mesophila sp. nov. and Carboxylicivirga taeanensis sp. nov., and reclassification of Cytophaga fermentans as Saccharicrinis fermentans gen. nov., comb. nov.</title>
        <authorList>
            <person name="Yang S.H."/>
            <person name="Seo H.S."/>
            <person name="Woo J.H."/>
            <person name="Oh H.M."/>
            <person name="Jang H."/>
            <person name="Lee J.H."/>
            <person name="Kim S.J."/>
            <person name="Kwon K.K."/>
        </authorList>
    </citation>
    <scope>NUCLEOTIDE SEQUENCE [LARGE SCALE GENOMIC DNA]</scope>
    <source>
        <strain evidence="11 12">JCM 18290</strain>
    </source>
</reference>
<comment type="catalytic activity">
    <reaction evidence="8 9">
        <text>N-acetyl-L-glutamate + ATP = N-acetyl-L-glutamyl 5-phosphate + ADP</text>
        <dbReference type="Rhea" id="RHEA:14629"/>
        <dbReference type="ChEBI" id="CHEBI:30616"/>
        <dbReference type="ChEBI" id="CHEBI:44337"/>
        <dbReference type="ChEBI" id="CHEBI:57936"/>
        <dbReference type="ChEBI" id="CHEBI:456216"/>
        <dbReference type="EC" id="2.7.2.8"/>
    </reaction>
</comment>
<dbReference type="InterPro" id="IPR001048">
    <property type="entry name" value="Asp/Glu/Uridylate_kinase"/>
</dbReference>
<evidence type="ECO:0000256" key="3">
    <source>
        <dbReference type="ARBA" id="ARBA00022605"/>
    </source>
</evidence>
<comment type="pathway">
    <text evidence="1 9">Amino-acid biosynthesis; L-arginine biosynthesis; N(2)-acetyl-L-ornithine from L-glutamate: step 2/4.</text>
</comment>
<feature type="domain" description="Aspartate/glutamate/uridylate kinase" evidence="10">
    <location>
        <begin position="5"/>
        <end position="243"/>
    </location>
</feature>
<keyword evidence="6 9" id="KW-0418">Kinase</keyword>
<dbReference type="PANTHER" id="PTHR23342:SF0">
    <property type="entry name" value="N-ACETYLGLUTAMATE SYNTHASE, MITOCHONDRIAL"/>
    <property type="match status" value="1"/>
</dbReference>
<evidence type="ECO:0000256" key="1">
    <source>
        <dbReference type="ARBA" id="ARBA00004828"/>
    </source>
</evidence>
<gene>
    <name evidence="9 11" type="primary">argB</name>
    <name evidence="11" type="ORF">KEM09_09715</name>
</gene>
<evidence type="ECO:0000256" key="6">
    <source>
        <dbReference type="ARBA" id="ARBA00022777"/>
    </source>
</evidence>
<keyword evidence="9" id="KW-0963">Cytoplasm</keyword>
<comment type="similarity">
    <text evidence="9">Belongs to the acetylglutamate kinase family. ArgB subfamily.</text>
</comment>
<sequence>MHDRLTIVKVGGKVVEEPDALSLFIKDFASIAGKKILVHGGGRSATTIAAQLGIETRMVDGRRITDKSMLDVVVMVYGGLVNKNVVAQLQALNKQAVGLTGADLDLVRAVKRPVKDIDYGYAGDVTAVNTEHIEELIANGVVPVVAPLTHDGQGQLLNTNADTMAAELAKAFARIYRVQLVYCFEKKGVLEDPSNDNSVIAHLSHGQFEQHKQSGVINEGMIPKLDNGFSAIKYGVSEVFITNTDGLKTGFSTGTRLSFND</sequence>
<feature type="site" description="Transition state stabilizer" evidence="9">
    <location>
        <position position="9"/>
    </location>
</feature>
<protein>
    <recommendedName>
        <fullName evidence="9">Acetylglutamate kinase</fullName>
        <ecNumber evidence="9">2.7.2.8</ecNumber>
    </recommendedName>
    <alternativeName>
        <fullName evidence="9">N-acetyl-L-glutamate 5-phosphotransferase</fullName>
    </alternativeName>
    <alternativeName>
        <fullName evidence="9">NAG kinase</fullName>
        <shortName evidence="9">NAGK</shortName>
    </alternativeName>
</protein>
<keyword evidence="3 9" id="KW-0028">Amino-acid biosynthesis</keyword>
<keyword evidence="2 9" id="KW-0055">Arginine biosynthesis</keyword>
<dbReference type="Pfam" id="PF00696">
    <property type="entry name" value="AA_kinase"/>
    <property type="match status" value="1"/>
</dbReference>
<evidence type="ECO:0000313" key="11">
    <source>
        <dbReference type="EMBL" id="MBS2211680.1"/>
    </source>
</evidence>
<dbReference type="InterPro" id="IPR037528">
    <property type="entry name" value="ArgB"/>
</dbReference>
<evidence type="ECO:0000256" key="8">
    <source>
        <dbReference type="ARBA" id="ARBA00048141"/>
    </source>
</evidence>
<evidence type="ECO:0000313" key="12">
    <source>
        <dbReference type="Proteomes" id="UP000721861"/>
    </source>
</evidence>
<feature type="site" description="Transition state stabilizer" evidence="9">
    <location>
        <position position="224"/>
    </location>
</feature>
<keyword evidence="12" id="KW-1185">Reference proteome</keyword>
<evidence type="ECO:0000256" key="4">
    <source>
        <dbReference type="ARBA" id="ARBA00022679"/>
    </source>
</evidence>
<dbReference type="CDD" id="cd04238">
    <property type="entry name" value="AAK_NAGK-like"/>
    <property type="match status" value="1"/>
</dbReference>
<keyword evidence="7 9" id="KW-0067">ATP-binding</keyword>
<dbReference type="EMBL" id="JAGUCN010000009">
    <property type="protein sequence ID" value="MBS2211680.1"/>
    <property type="molecule type" value="Genomic_DNA"/>
</dbReference>
<dbReference type="PANTHER" id="PTHR23342">
    <property type="entry name" value="N-ACETYLGLUTAMATE SYNTHASE"/>
    <property type="match status" value="1"/>
</dbReference>
<dbReference type="RefSeq" id="WP_212227917.1">
    <property type="nucleotide sequence ID" value="NZ_JAGUCN010000009.1"/>
</dbReference>
<evidence type="ECO:0000259" key="10">
    <source>
        <dbReference type="Pfam" id="PF00696"/>
    </source>
</evidence>
<feature type="binding site" evidence="9">
    <location>
        <position position="158"/>
    </location>
    <ligand>
        <name>substrate</name>
    </ligand>
</feature>
<comment type="function">
    <text evidence="9">Catalyzes the ATP-dependent phosphorylation of N-acetyl-L-glutamate.</text>
</comment>
<dbReference type="InterPro" id="IPR004662">
    <property type="entry name" value="AcgluKinase_fam"/>
</dbReference>
<accession>A0ABS5K9J6</accession>
<dbReference type="GO" id="GO:0003991">
    <property type="term" value="F:acetylglutamate kinase activity"/>
    <property type="evidence" value="ECO:0007669"/>
    <property type="project" value="UniProtKB-EC"/>
</dbReference>
<keyword evidence="5 9" id="KW-0547">Nucleotide-binding</keyword>
<feature type="binding site" evidence="9">
    <location>
        <begin position="41"/>
        <end position="42"/>
    </location>
    <ligand>
        <name>substrate</name>
    </ligand>
</feature>
<comment type="subcellular location">
    <subcellularLocation>
        <location evidence="9">Cytoplasm</location>
    </subcellularLocation>
</comment>
<dbReference type="HAMAP" id="MF_00082">
    <property type="entry name" value="ArgB"/>
    <property type="match status" value="1"/>
</dbReference>